<protein>
    <submittedName>
        <fullName evidence="2">Dihydrofolate reductase</fullName>
    </submittedName>
</protein>
<proteinExistence type="predicted"/>
<dbReference type="EMBL" id="AUZY01001329">
    <property type="protein sequence ID" value="EQD75203.1"/>
    <property type="molecule type" value="Genomic_DNA"/>
</dbReference>
<dbReference type="GO" id="GO:0009231">
    <property type="term" value="P:riboflavin biosynthetic process"/>
    <property type="evidence" value="ECO:0007669"/>
    <property type="project" value="InterPro"/>
</dbReference>
<dbReference type="SUPFAM" id="SSF53597">
    <property type="entry name" value="Dihydrofolate reductase-like"/>
    <property type="match status" value="1"/>
</dbReference>
<sequence length="145" mass="16819">MSRKITANLYMTIDGRGAFPKYPGSDRVTKTANALWREMWINRFDDVTTVIMGRRSFTGHRRVWTEKARTPDDPQYLVDYSRWLDRVEKVCLSTRLESPAWENSRIMKGDLSKIVARLKKEKGGNIIAEGGPRLILEFIRKDLAD</sequence>
<dbReference type="Gene3D" id="3.40.430.10">
    <property type="entry name" value="Dihydrofolate Reductase, subunit A"/>
    <property type="match status" value="1"/>
</dbReference>
<evidence type="ECO:0000313" key="2">
    <source>
        <dbReference type="EMBL" id="EQD75203.1"/>
    </source>
</evidence>
<dbReference type="InterPro" id="IPR024072">
    <property type="entry name" value="DHFR-like_dom_sf"/>
</dbReference>
<dbReference type="AlphaFoldDB" id="T1C2U5"/>
<feature type="non-terminal residue" evidence="2">
    <location>
        <position position="145"/>
    </location>
</feature>
<organism evidence="2">
    <name type="scientific">mine drainage metagenome</name>
    <dbReference type="NCBI Taxonomy" id="410659"/>
    <lineage>
        <taxon>unclassified sequences</taxon>
        <taxon>metagenomes</taxon>
        <taxon>ecological metagenomes</taxon>
    </lineage>
</organism>
<name>T1C2U5_9ZZZZ</name>
<accession>T1C2U5</accession>
<reference evidence="2" key="2">
    <citation type="journal article" date="2014" name="ISME J.">
        <title>Microbial stratification in low pH oxic and suboxic macroscopic growths along an acid mine drainage.</title>
        <authorList>
            <person name="Mendez-Garcia C."/>
            <person name="Mesa V."/>
            <person name="Sprenger R.R."/>
            <person name="Richter M."/>
            <person name="Diez M.S."/>
            <person name="Solano J."/>
            <person name="Bargiela R."/>
            <person name="Golyshina O.V."/>
            <person name="Manteca A."/>
            <person name="Ramos J.L."/>
            <person name="Gallego J.R."/>
            <person name="Llorente I."/>
            <person name="Martins Dos Santos V.A."/>
            <person name="Jensen O.N."/>
            <person name="Pelaez A.I."/>
            <person name="Sanchez J."/>
            <person name="Ferrer M."/>
        </authorList>
    </citation>
    <scope>NUCLEOTIDE SEQUENCE</scope>
</reference>
<dbReference type="Pfam" id="PF01872">
    <property type="entry name" value="RibD_C"/>
    <property type="match status" value="1"/>
</dbReference>
<feature type="domain" description="Bacterial bifunctional deaminase-reductase C-terminal" evidence="1">
    <location>
        <begin position="3"/>
        <end position="145"/>
    </location>
</feature>
<dbReference type="GO" id="GO:0008703">
    <property type="term" value="F:5-amino-6-(5-phosphoribosylamino)uracil reductase activity"/>
    <property type="evidence" value="ECO:0007669"/>
    <property type="project" value="InterPro"/>
</dbReference>
<evidence type="ECO:0000259" key="1">
    <source>
        <dbReference type="Pfam" id="PF01872"/>
    </source>
</evidence>
<reference evidence="2" key="1">
    <citation type="submission" date="2013-08" db="EMBL/GenBank/DDBJ databases">
        <authorList>
            <person name="Mendez C."/>
            <person name="Richter M."/>
            <person name="Ferrer M."/>
            <person name="Sanchez J."/>
        </authorList>
    </citation>
    <scope>NUCLEOTIDE SEQUENCE</scope>
</reference>
<dbReference type="InterPro" id="IPR002734">
    <property type="entry name" value="RibDG_C"/>
</dbReference>
<comment type="caution">
    <text evidence="2">The sequence shown here is derived from an EMBL/GenBank/DDBJ whole genome shotgun (WGS) entry which is preliminary data.</text>
</comment>
<gene>
    <name evidence="2" type="ORF">B1B_02255</name>
</gene>